<evidence type="ECO:0000313" key="1">
    <source>
        <dbReference type="EMBL" id="KAJ2795937.1"/>
    </source>
</evidence>
<evidence type="ECO:0000313" key="2">
    <source>
        <dbReference type="Proteomes" id="UP001140096"/>
    </source>
</evidence>
<sequence>MADTAISTGELPAQRREHLPRQQPHQPLRHHALTGSVTDSEARSGIRPMSLAGESRRRDHVQYPSMGPHPGAAPILRVNSIGAGSRQDDGHEHAQPPPHASLQAKPSYLQQRATGTLGEHVFNAHDTATLAAPVLATVPTARSDQQQQEAGPPATQSHKASSSSGGSSRRMVGPYQLAKTIGAGSMGKVKVALDTRTNKRVAAKIIPLQQPDAPIYFPSRLDTTTSRTAHTGTRETTPAYPMPDGPIDASVEPWRTWLMGLALESQPDLAAAVKYPVHIQRKLRLLQPRERYTTKDREQRENKDIRIVREVAINRLLHHPHICMLHDVVVHPNHYYIFQEL</sequence>
<comment type="caution">
    <text evidence="1">The sequence shown here is derived from an EMBL/GenBank/DDBJ whole genome shotgun (WGS) entry which is preliminary data.</text>
</comment>
<keyword evidence="1" id="KW-0418">Kinase</keyword>
<dbReference type="EMBL" id="JANBUP010003712">
    <property type="protein sequence ID" value="KAJ2795937.1"/>
    <property type="molecule type" value="Genomic_DNA"/>
</dbReference>
<accession>A0ACC1KV84</accession>
<keyword evidence="1" id="KW-0808">Transferase</keyword>
<protein>
    <submittedName>
        <fullName evidence="1">Serine/threonine-protein kinase</fullName>
        <ecNumber evidence="1">2.7.11.1</ecNumber>
    </submittedName>
</protein>
<feature type="non-terminal residue" evidence="1">
    <location>
        <position position="341"/>
    </location>
</feature>
<keyword evidence="2" id="KW-1185">Reference proteome</keyword>
<organism evidence="1 2">
    <name type="scientific">Coemansia furcata</name>
    <dbReference type="NCBI Taxonomy" id="417177"/>
    <lineage>
        <taxon>Eukaryota</taxon>
        <taxon>Fungi</taxon>
        <taxon>Fungi incertae sedis</taxon>
        <taxon>Zoopagomycota</taxon>
        <taxon>Kickxellomycotina</taxon>
        <taxon>Kickxellomycetes</taxon>
        <taxon>Kickxellales</taxon>
        <taxon>Kickxellaceae</taxon>
        <taxon>Coemansia</taxon>
    </lineage>
</organism>
<reference evidence="1" key="1">
    <citation type="submission" date="2022-07" db="EMBL/GenBank/DDBJ databases">
        <title>Phylogenomic reconstructions and comparative analyses of Kickxellomycotina fungi.</title>
        <authorList>
            <person name="Reynolds N.K."/>
            <person name="Stajich J.E."/>
            <person name="Barry K."/>
            <person name="Grigoriev I.V."/>
            <person name="Crous P."/>
            <person name="Smith M.E."/>
        </authorList>
    </citation>
    <scope>NUCLEOTIDE SEQUENCE</scope>
    <source>
        <strain evidence="1">CBS 102833</strain>
    </source>
</reference>
<name>A0ACC1KV84_9FUNG</name>
<gene>
    <name evidence="1" type="primary">KIN2_2</name>
    <name evidence="1" type="ORF">H4S07_006353</name>
</gene>
<dbReference type="Proteomes" id="UP001140096">
    <property type="component" value="Unassembled WGS sequence"/>
</dbReference>
<proteinExistence type="predicted"/>
<dbReference type="EC" id="2.7.11.1" evidence="1"/>